<organism evidence="1 2">
    <name type="scientific">Cephalotus follicularis</name>
    <name type="common">Albany pitcher plant</name>
    <dbReference type="NCBI Taxonomy" id="3775"/>
    <lineage>
        <taxon>Eukaryota</taxon>
        <taxon>Viridiplantae</taxon>
        <taxon>Streptophyta</taxon>
        <taxon>Embryophyta</taxon>
        <taxon>Tracheophyta</taxon>
        <taxon>Spermatophyta</taxon>
        <taxon>Magnoliopsida</taxon>
        <taxon>eudicotyledons</taxon>
        <taxon>Gunneridae</taxon>
        <taxon>Pentapetalae</taxon>
        <taxon>rosids</taxon>
        <taxon>fabids</taxon>
        <taxon>Oxalidales</taxon>
        <taxon>Cephalotaceae</taxon>
        <taxon>Cephalotus</taxon>
    </lineage>
</organism>
<feature type="non-terminal residue" evidence="1">
    <location>
        <position position="1"/>
    </location>
</feature>
<sequence length="171" mass="19339">NSTHLINVMQGKDESLRDYLTRFNKESLKVKDLESTFTLAALNSGLKDNSPFTFSLMKKLVVDMADLLRRAKKYVNAEEAMAARKKNFLVRPSDGPSSGSINLLVVAGTAPRQTQVHMTFLVVDTLSPYNILVWQPRLNFIEAIVSTRHLVMKFPTRFGVREIRGDQQVAR</sequence>
<accession>A0A1Q3C658</accession>
<evidence type="ECO:0000313" key="1">
    <source>
        <dbReference type="EMBL" id="GAV75747.1"/>
    </source>
</evidence>
<gene>
    <name evidence="1" type="ORF">CFOL_v3_19223</name>
</gene>
<dbReference type="OrthoDB" id="1740536at2759"/>
<dbReference type="Proteomes" id="UP000187406">
    <property type="component" value="Unassembled WGS sequence"/>
</dbReference>
<evidence type="ECO:0000313" key="2">
    <source>
        <dbReference type="Proteomes" id="UP000187406"/>
    </source>
</evidence>
<reference evidence="2" key="1">
    <citation type="submission" date="2016-04" db="EMBL/GenBank/DDBJ databases">
        <title>Cephalotus genome sequencing.</title>
        <authorList>
            <person name="Fukushima K."/>
            <person name="Hasebe M."/>
            <person name="Fang X."/>
        </authorList>
    </citation>
    <scope>NUCLEOTIDE SEQUENCE [LARGE SCALE GENOMIC DNA]</scope>
    <source>
        <strain evidence="2">cv. St1</strain>
    </source>
</reference>
<dbReference type="AlphaFoldDB" id="A0A1Q3C658"/>
<protein>
    <submittedName>
        <fullName evidence="1">Uncharacterized protein</fullName>
    </submittedName>
</protein>
<name>A0A1Q3C658_CEPFO</name>
<dbReference type="InParanoid" id="A0A1Q3C658"/>
<keyword evidence="2" id="KW-1185">Reference proteome</keyword>
<dbReference type="EMBL" id="BDDD01001411">
    <property type="protein sequence ID" value="GAV75747.1"/>
    <property type="molecule type" value="Genomic_DNA"/>
</dbReference>
<comment type="caution">
    <text evidence="1">The sequence shown here is derived from an EMBL/GenBank/DDBJ whole genome shotgun (WGS) entry which is preliminary data.</text>
</comment>
<proteinExistence type="predicted"/>